<keyword evidence="3" id="KW-1185">Reference proteome</keyword>
<protein>
    <submittedName>
        <fullName evidence="2">Uncharacterized protein</fullName>
    </submittedName>
</protein>
<comment type="caution">
    <text evidence="2">The sequence shown here is derived from an EMBL/GenBank/DDBJ whole genome shotgun (WGS) entry which is preliminary data.</text>
</comment>
<dbReference type="EMBL" id="JAGTTL010000014">
    <property type="protein sequence ID" value="KAK6313106.1"/>
    <property type="molecule type" value="Genomic_DNA"/>
</dbReference>
<reference evidence="2 3" key="1">
    <citation type="submission" date="2021-04" db="EMBL/GenBank/DDBJ databases">
        <authorList>
            <person name="De Guttry C."/>
            <person name="Zahm M."/>
            <person name="Klopp C."/>
            <person name="Cabau C."/>
            <person name="Louis A."/>
            <person name="Berthelot C."/>
            <person name="Parey E."/>
            <person name="Roest Crollius H."/>
            <person name="Montfort J."/>
            <person name="Robinson-Rechavi M."/>
            <person name="Bucao C."/>
            <person name="Bouchez O."/>
            <person name="Gislard M."/>
            <person name="Lluch J."/>
            <person name="Milhes M."/>
            <person name="Lampietro C."/>
            <person name="Lopez Roques C."/>
            <person name="Donnadieu C."/>
            <person name="Braasch I."/>
            <person name="Desvignes T."/>
            <person name="Postlethwait J."/>
            <person name="Bobe J."/>
            <person name="Wedekind C."/>
            <person name="Guiguen Y."/>
        </authorList>
    </citation>
    <scope>NUCLEOTIDE SEQUENCE [LARGE SCALE GENOMIC DNA]</scope>
    <source>
        <strain evidence="2">Cs_M1</strain>
        <tissue evidence="2">Blood</tissue>
    </source>
</reference>
<feature type="region of interest" description="Disordered" evidence="1">
    <location>
        <begin position="44"/>
        <end position="80"/>
    </location>
</feature>
<evidence type="ECO:0000313" key="2">
    <source>
        <dbReference type="EMBL" id="KAK6313106.1"/>
    </source>
</evidence>
<accession>A0AAN8LXZ4</accession>
<dbReference type="AlphaFoldDB" id="A0AAN8LXZ4"/>
<sequence length="80" mass="8547">MDFPNKVPQQLSALTLNRYEQPVVDYCQAQGALHLNMGFEPPSQAQGCLRPSGCSTGHTAGLPSAPTTSLIPTDPHSLQQ</sequence>
<evidence type="ECO:0000256" key="1">
    <source>
        <dbReference type="SAM" id="MobiDB-lite"/>
    </source>
</evidence>
<proteinExistence type="predicted"/>
<organism evidence="2 3">
    <name type="scientific">Coregonus suidteri</name>
    <dbReference type="NCBI Taxonomy" id="861788"/>
    <lineage>
        <taxon>Eukaryota</taxon>
        <taxon>Metazoa</taxon>
        <taxon>Chordata</taxon>
        <taxon>Craniata</taxon>
        <taxon>Vertebrata</taxon>
        <taxon>Euteleostomi</taxon>
        <taxon>Actinopterygii</taxon>
        <taxon>Neopterygii</taxon>
        <taxon>Teleostei</taxon>
        <taxon>Protacanthopterygii</taxon>
        <taxon>Salmoniformes</taxon>
        <taxon>Salmonidae</taxon>
        <taxon>Coregoninae</taxon>
        <taxon>Coregonus</taxon>
    </lineage>
</organism>
<evidence type="ECO:0000313" key="3">
    <source>
        <dbReference type="Proteomes" id="UP001356427"/>
    </source>
</evidence>
<name>A0AAN8LXZ4_9TELE</name>
<gene>
    <name evidence="2" type="ORF">J4Q44_G00164530</name>
</gene>
<dbReference type="Proteomes" id="UP001356427">
    <property type="component" value="Unassembled WGS sequence"/>
</dbReference>
<feature type="compositionally biased region" description="Polar residues" evidence="1">
    <location>
        <begin position="65"/>
        <end position="80"/>
    </location>
</feature>